<dbReference type="SUPFAM" id="SSF55961">
    <property type="entry name" value="Bet v1-like"/>
    <property type="match status" value="1"/>
</dbReference>
<dbReference type="InterPro" id="IPR015879">
    <property type="entry name" value="Ring_hydroxy_dOase_asu_C_dom"/>
</dbReference>
<evidence type="ECO:0000256" key="4">
    <source>
        <dbReference type="ARBA" id="ARBA00022723"/>
    </source>
</evidence>
<comment type="similarity">
    <text evidence="2">Belongs to the bacterial ring-hydroxylating dioxygenase alpha subunit family.</text>
</comment>
<keyword evidence="6" id="KW-0408">Iron</keyword>
<dbReference type="Gene3D" id="2.102.10.10">
    <property type="entry name" value="Rieske [2Fe-2S] iron-sulphur domain"/>
    <property type="match status" value="1"/>
</dbReference>
<keyword evidence="5" id="KW-0560">Oxidoreductase</keyword>
<dbReference type="Pfam" id="PF00355">
    <property type="entry name" value="Rieske"/>
    <property type="match status" value="1"/>
</dbReference>
<evidence type="ECO:0000256" key="6">
    <source>
        <dbReference type="ARBA" id="ARBA00023004"/>
    </source>
</evidence>
<sequence length="388" mass="42876">MNAAALIFPRPADLYERALQATTQMRADAQGQGGQLPVAGYRSPEQFAQEMQLLRQHPQAVAASSDLARPGSWLSLTRLGTPLLLVRQPDGKVQAFLNVCRHRGARVVAEGAGDQARAFSCPYHAWTYQTDGALRGVPQAQGFAGLCQQDMGLRRLACHEVAGLIWVVLDPQQQAQDIAAALGPAMQDLATLAGMQSAVGYAPRSYEVAANWKLLVDGVFEAYHFKIAHQKTIAAMFAGNVQLVDECGLHRRLYLIKANFAREQPPPEAFEPRLYGNLTYFFFPTNTVLVQPDHAQFSCLEPISPERTRIHEITLLPQAPATEKAGKYWQANVDLYRRTLAEDYALAESIQQGLASGANEHFTFASFEYSIPRFHAQLQQALENSNIK</sequence>
<organism evidence="9 10">
    <name type="scientific">Comamonas resistens</name>
    <dbReference type="NCBI Taxonomy" id="3046670"/>
    <lineage>
        <taxon>Bacteria</taxon>
        <taxon>Pseudomonadati</taxon>
        <taxon>Pseudomonadota</taxon>
        <taxon>Betaproteobacteria</taxon>
        <taxon>Burkholderiales</taxon>
        <taxon>Comamonadaceae</taxon>
        <taxon>Comamonas</taxon>
    </lineage>
</organism>
<proteinExistence type="inferred from homology"/>
<dbReference type="Pfam" id="PF00848">
    <property type="entry name" value="Ring_hydroxyl_A"/>
    <property type="match status" value="1"/>
</dbReference>
<keyword evidence="4" id="KW-0479">Metal-binding</keyword>
<dbReference type="PANTHER" id="PTHR43756">
    <property type="entry name" value="CHOLINE MONOOXYGENASE, CHLOROPLASTIC"/>
    <property type="match status" value="1"/>
</dbReference>
<keyword evidence="10" id="KW-1185">Reference proteome</keyword>
<dbReference type="InterPro" id="IPR017941">
    <property type="entry name" value="Rieske_2Fe-2S"/>
</dbReference>
<evidence type="ECO:0000313" key="9">
    <source>
        <dbReference type="EMBL" id="WHS67680.1"/>
    </source>
</evidence>
<dbReference type="PROSITE" id="PS51296">
    <property type="entry name" value="RIESKE"/>
    <property type="match status" value="1"/>
</dbReference>
<keyword evidence="7" id="KW-0411">Iron-sulfur</keyword>
<protein>
    <submittedName>
        <fullName evidence="9">Aromatic ring-hydroxylating dioxygenase subunit alpha</fullName>
    </submittedName>
</protein>
<reference evidence="9 10" key="1">
    <citation type="submission" date="2023-05" db="EMBL/GenBank/DDBJ databases">
        <authorList>
            <person name="Yin Y."/>
            <person name="Lu Z."/>
        </authorList>
    </citation>
    <scope>NUCLEOTIDE SEQUENCE [LARGE SCALE GENOMIC DNA]</scope>
    <source>
        <strain evidence="9 10">ZM22</strain>
    </source>
</reference>
<keyword evidence="9" id="KW-0223">Dioxygenase</keyword>
<evidence type="ECO:0000256" key="1">
    <source>
        <dbReference type="ARBA" id="ARBA00001962"/>
    </source>
</evidence>
<evidence type="ECO:0000256" key="3">
    <source>
        <dbReference type="ARBA" id="ARBA00022714"/>
    </source>
</evidence>
<name>A0ABY8SY59_9BURK</name>
<evidence type="ECO:0000256" key="7">
    <source>
        <dbReference type="ARBA" id="ARBA00023014"/>
    </source>
</evidence>
<evidence type="ECO:0000256" key="2">
    <source>
        <dbReference type="ARBA" id="ARBA00008751"/>
    </source>
</evidence>
<evidence type="ECO:0000256" key="5">
    <source>
        <dbReference type="ARBA" id="ARBA00023002"/>
    </source>
</evidence>
<dbReference type="SUPFAM" id="SSF50022">
    <property type="entry name" value="ISP domain"/>
    <property type="match status" value="1"/>
</dbReference>
<dbReference type="Gene3D" id="3.90.380.10">
    <property type="entry name" value="Naphthalene 1,2-dioxygenase Alpha Subunit, Chain A, domain 1"/>
    <property type="match status" value="2"/>
</dbReference>
<dbReference type="InterPro" id="IPR036922">
    <property type="entry name" value="Rieske_2Fe-2S_sf"/>
</dbReference>
<evidence type="ECO:0000259" key="8">
    <source>
        <dbReference type="PROSITE" id="PS51296"/>
    </source>
</evidence>
<dbReference type="PRINTS" id="PR00090">
    <property type="entry name" value="RNGDIOXGNASE"/>
</dbReference>
<dbReference type="CDD" id="cd03469">
    <property type="entry name" value="Rieske_RO_Alpha_N"/>
    <property type="match status" value="1"/>
</dbReference>
<feature type="domain" description="Rieske" evidence="8">
    <location>
        <begin position="59"/>
        <end position="167"/>
    </location>
</feature>
<gene>
    <name evidence="9" type="ORF">QMY55_11435</name>
</gene>
<dbReference type="InterPro" id="IPR001663">
    <property type="entry name" value="Rng_hydr_dOase-A"/>
</dbReference>
<keyword evidence="3" id="KW-0001">2Fe-2S</keyword>
<comment type="cofactor">
    <cofactor evidence="1">
        <name>Fe cation</name>
        <dbReference type="ChEBI" id="CHEBI:24875"/>
    </cofactor>
</comment>
<dbReference type="EMBL" id="CP125947">
    <property type="protein sequence ID" value="WHS67680.1"/>
    <property type="molecule type" value="Genomic_DNA"/>
</dbReference>
<accession>A0ABY8SY59</accession>
<dbReference type="RefSeq" id="WP_283488707.1">
    <property type="nucleotide sequence ID" value="NZ_CP125947.1"/>
</dbReference>
<dbReference type="GO" id="GO:0051213">
    <property type="term" value="F:dioxygenase activity"/>
    <property type="evidence" value="ECO:0007669"/>
    <property type="project" value="UniProtKB-KW"/>
</dbReference>
<evidence type="ECO:0000313" key="10">
    <source>
        <dbReference type="Proteomes" id="UP001240697"/>
    </source>
</evidence>
<dbReference type="PANTHER" id="PTHR43756:SF5">
    <property type="entry name" value="CHOLINE MONOOXYGENASE, CHLOROPLASTIC"/>
    <property type="match status" value="1"/>
</dbReference>
<dbReference type="Proteomes" id="UP001240697">
    <property type="component" value="Chromosome"/>
</dbReference>